<proteinExistence type="predicted"/>
<dbReference type="NCBIfam" id="TIGR01444">
    <property type="entry name" value="fkbM_fam"/>
    <property type="match status" value="1"/>
</dbReference>
<dbReference type="Proteomes" id="UP000199048">
    <property type="component" value="Unassembled WGS sequence"/>
</dbReference>
<dbReference type="RefSeq" id="WP_092046391.1">
    <property type="nucleotide sequence ID" value="NZ_FOTK01000058.1"/>
</dbReference>
<dbReference type="Pfam" id="PF05050">
    <property type="entry name" value="Methyltransf_21"/>
    <property type="match status" value="1"/>
</dbReference>
<evidence type="ECO:0000313" key="2">
    <source>
        <dbReference type="EMBL" id="SFM79524.1"/>
    </source>
</evidence>
<reference evidence="3" key="1">
    <citation type="submission" date="2016-10" db="EMBL/GenBank/DDBJ databases">
        <authorList>
            <person name="Varghese N."/>
            <person name="Submissions S."/>
        </authorList>
    </citation>
    <scope>NUCLEOTIDE SEQUENCE [LARGE SCALE GENOMIC DNA]</scope>
    <source>
        <strain evidence="3">BL36</strain>
    </source>
</reference>
<sequence>MNKVYEQYVHSLGMTYLLHGKPYDETVSSFPRFDQIWNLSAKQLVTRLAEGVKLRLNGISQSMGALITLEEVTSLDVGGFEILIPILNQQGCDWYKNVPISNYDFVAEQKLGLLRDARVIYDFGGHHGVWSAFYSKLPRLIEAVYTFEPSIINVEIAQLLMLINGITNVVINPTAISVKVSEEKLSSDGLLVDYIDTPLPLSDLKTAMWQKADFIKVDIEGFEYELITGAEWIFSACRNMHLELHIPHLKQRGLDYRSVFNKIPFDKFDVYWLQGSTFTEVGPGSQLEGFCTLLLKGKLGGGQVSAISNY</sequence>
<dbReference type="EMBL" id="FOTK01000058">
    <property type="protein sequence ID" value="SFM79524.1"/>
    <property type="molecule type" value="Genomic_DNA"/>
</dbReference>
<organism evidence="2 3">
    <name type="scientific">Methylobacterium pseudosasicola</name>
    <dbReference type="NCBI Taxonomy" id="582667"/>
    <lineage>
        <taxon>Bacteria</taxon>
        <taxon>Pseudomonadati</taxon>
        <taxon>Pseudomonadota</taxon>
        <taxon>Alphaproteobacteria</taxon>
        <taxon>Hyphomicrobiales</taxon>
        <taxon>Methylobacteriaceae</taxon>
        <taxon>Methylobacterium</taxon>
    </lineage>
</organism>
<dbReference type="OrthoDB" id="5679686at2"/>
<dbReference type="GO" id="GO:0032259">
    <property type="term" value="P:methylation"/>
    <property type="evidence" value="ECO:0007669"/>
    <property type="project" value="UniProtKB-KW"/>
</dbReference>
<dbReference type="AlphaFoldDB" id="A0A1I4TS03"/>
<dbReference type="Gene3D" id="3.40.50.150">
    <property type="entry name" value="Vaccinia Virus protein VP39"/>
    <property type="match status" value="1"/>
</dbReference>
<dbReference type="SUPFAM" id="SSF53335">
    <property type="entry name" value="S-adenosyl-L-methionine-dependent methyltransferases"/>
    <property type="match status" value="1"/>
</dbReference>
<protein>
    <submittedName>
        <fullName evidence="2">Methyltransferase, FkbM family</fullName>
    </submittedName>
</protein>
<keyword evidence="2" id="KW-0808">Transferase</keyword>
<keyword evidence="2" id="KW-0489">Methyltransferase</keyword>
<evidence type="ECO:0000259" key="1">
    <source>
        <dbReference type="Pfam" id="PF05050"/>
    </source>
</evidence>
<dbReference type="GO" id="GO:0008168">
    <property type="term" value="F:methyltransferase activity"/>
    <property type="evidence" value="ECO:0007669"/>
    <property type="project" value="UniProtKB-KW"/>
</dbReference>
<name>A0A1I4TS03_9HYPH</name>
<dbReference type="InterPro" id="IPR029063">
    <property type="entry name" value="SAM-dependent_MTases_sf"/>
</dbReference>
<accession>A0A1I4TS03</accession>
<feature type="domain" description="Methyltransferase FkbM" evidence="1">
    <location>
        <begin position="122"/>
        <end position="248"/>
    </location>
</feature>
<gene>
    <name evidence="2" type="ORF">SAMN05192568_10583</name>
</gene>
<dbReference type="STRING" id="582667.SAMN05192568_10583"/>
<keyword evidence="3" id="KW-1185">Reference proteome</keyword>
<evidence type="ECO:0000313" key="3">
    <source>
        <dbReference type="Proteomes" id="UP000199048"/>
    </source>
</evidence>
<dbReference type="InterPro" id="IPR006342">
    <property type="entry name" value="FkbM_mtfrase"/>
</dbReference>